<proteinExistence type="inferred from homology"/>
<evidence type="ECO:0000256" key="3">
    <source>
        <dbReference type="ARBA" id="ARBA00009174"/>
    </source>
</evidence>
<dbReference type="GO" id="GO:0005737">
    <property type="term" value="C:cytoplasm"/>
    <property type="evidence" value="ECO:0007669"/>
    <property type="project" value="UniProtKB-SubCell"/>
</dbReference>
<dbReference type="InterPro" id="IPR010084">
    <property type="entry name" value="FabZ"/>
</dbReference>
<dbReference type="Proteomes" id="UP000223709">
    <property type="component" value="Chromosome"/>
</dbReference>
<dbReference type="RefSeq" id="WP_098924375.1">
    <property type="nucleotide sequence ID" value="NZ_CP023819.1"/>
</dbReference>
<evidence type="ECO:0000256" key="9">
    <source>
        <dbReference type="ARBA" id="ARBA00025049"/>
    </source>
</evidence>
<dbReference type="SUPFAM" id="SSF54637">
    <property type="entry name" value="Thioesterase/thiol ester dehydrase-isomerase"/>
    <property type="match status" value="1"/>
</dbReference>
<keyword evidence="8 10" id="KW-0456">Lyase</keyword>
<dbReference type="EMBL" id="CP023819">
    <property type="protein sequence ID" value="ATL90605.1"/>
    <property type="molecule type" value="Genomic_DNA"/>
</dbReference>
<dbReference type="GO" id="GO:0016020">
    <property type="term" value="C:membrane"/>
    <property type="evidence" value="ECO:0007669"/>
    <property type="project" value="GOC"/>
</dbReference>
<evidence type="ECO:0000313" key="11">
    <source>
        <dbReference type="EMBL" id="ATL90605.1"/>
    </source>
</evidence>
<dbReference type="InterPro" id="IPR029069">
    <property type="entry name" value="HotDog_dom_sf"/>
</dbReference>
<dbReference type="HAMAP" id="MF_00406">
    <property type="entry name" value="FabZ"/>
    <property type="match status" value="1"/>
</dbReference>
<protein>
    <recommendedName>
        <fullName evidence="10">3-hydroxyacyl-[acyl-carrier-protein] dehydratase FabZ</fullName>
        <ecNumber evidence="10">4.2.1.59</ecNumber>
    </recommendedName>
    <alternativeName>
        <fullName evidence="10">(3R)-hydroxymyristoyl-[acyl-carrier-protein] dehydratase</fullName>
        <shortName evidence="10">(3R)-hydroxymyristoyl-ACP dehydrase</shortName>
    </alternativeName>
    <alternativeName>
        <fullName evidence="10">Beta-hydroxyacyl-ACP dehydratase</fullName>
    </alternativeName>
</protein>
<keyword evidence="6 10" id="KW-0441">Lipid A biosynthesis</keyword>
<dbReference type="Gene3D" id="3.10.129.10">
    <property type="entry name" value="Hotdog Thioesterase"/>
    <property type="match status" value="1"/>
</dbReference>
<organism evidence="11 12">
    <name type="scientific">Faecalibacterium prausnitzii</name>
    <dbReference type="NCBI Taxonomy" id="853"/>
    <lineage>
        <taxon>Bacteria</taxon>
        <taxon>Bacillati</taxon>
        <taxon>Bacillota</taxon>
        <taxon>Clostridia</taxon>
        <taxon>Eubacteriales</taxon>
        <taxon>Oscillospiraceae</taxon>
        <taxon>Faecalibacterium</taxon>
    </lineage>
</organism>
<comment type="function">
    <text evidence="9 10">Involved in unsaturated fatty acids biosynthesis. Catalyzes the dehydration of short chain beta-hydroxyacyl-ACPs and long chain saturated and unsaturated beta-hydroxyacyl-ACPs.</text>
</comment>
<comment type="catalytic activity">
    <reaction evidence="1 10">
        <text>a (3R)-hydroxyacyl-[ACP] = a (2E)-enoyl-[ACP] + H2O</text>
        <dbReference type="Rhea" id="RHEA:13097"/>
        <dbReference type="Rhea" id="RHEA-COMP:9925"/>
        <dbReference type="Rhea" id="RHEA-COMP:9945"/>
        <dbReference type="ChEBI" id="CHEBI:15377"/>
        <dbReference type="ChEBI" id="CHEBI:78784"/>
        <dbReference type="ChEBI" id="CHEBI:78827"/>
        <dbReference type="EC" id="4.2.1.59"/>
    </reaction>
</comment>
<dbReference type="Pfam" id="PF07977">
    <property type="entry name" value="FabA"/>
    <property type="match status" value="1"/>
</dbReference>
<reference evidence="11 12" key="1">
    <citation type="submission" date="2017-10" db="EMBL/GenBank/DDBJ databases">
        <title>Complete Genome Sequence of Faecalibacterium prausnitzii isolated from the gut of healthy adult Indian.</title>
        <authorList>
            <person name="Bag S."/>
            <person name="Ghosh T.S."/>
            <person name="Das B."/>
        </authorList>
    </citation>
    <scope>NUCLEOTIDE SEQUENCE [LARGE SCALE GENOMIC DNA]</scope>
    <source>
        <strain evidence="11 12">Indica</strain>
    </source>
</reference>
<evidence type="ECO:0000313" key="12">
    <source>
        <dbReference type="Proteomes" id="UP000223709"/>
    </source>
</evidence>
<comment type="similarity">
    <text evidence="3 10">Belongs to the thioester dehydratase family. FabZ subfamily.</text>
</comment>
<sequence>MAEPRTVRENANTLNSEQIAALLPHRYPFALVDRILDYEPGQWAIGRKCVSRNEEFFCGHFPGQPVMPGVLILEALAQTGAVAALSIPENKGKLALFGGIKNARFRKQVTPGDVLTLHCELVEQRGPVGIGKASAYVDGKCAATAELTFVLTEANTEA</sequence>
<evidence type="ECO:0000256" key="7">
    <source>
        <dbReference type="ARBA" id="ARBA00023098"/>
    </source>
</evidence>
<dbReference type="GO" id="GO:0006633">
    <property type="term" value="P:fatty acid biosynthetic process"/>
    <property type="evidence" value="ECO:0007669"/>
    <property type="project" value="UniProtKB-UniRule"/>
</dbReference>
<feature type="active site" evidence="10">
    <location>
        <position position="60"/>
    </location>
</feature>
<dbReference type="GO" id="GO:0009245">
    <property type="term" value="P:lipid A biosynthetic process"/>
    <property type="evidence" value="ECO:0007669"/>
    <property type="project" value="UniProtKB-UniRule"/>
</dbReference>
<accession>A0A291TBV8</accession>
<dbReference type="NCBIfam" id="NF000582">
    <property type="entry name" value="PRK00006.1"/>
    <property type="match status" value="1"/>
</dbReference>
<keyword evidence="5 10" id="KW-0444">Lipid biosynthesis</keyword>
<dbReference type="InterPro" id="IPR013114">
    <property type="entry name" value="FabA_FabZ"/>
</dbReference>
<dbReference type="GO" id="GO:0019171">
    <property type="term" value="F:(3R)-hydroxyacyl-[acyl-carrier-protein] dehydratase activity"/>
    <property type="evidence" value="ECO:0007669"/>
    <property type="project" value="UniProtKB-EC"/>
</dbReference>
<comment type="subcellular location">
    <subcellularLocation>
        <location evidence="2 10">Cytoplasm</location>
    </subcellularLocation>
</comment>
<dbReference type="PANTHER" id="PTHR30272:SF1">
    <property type="entry name" value="3-HYDROXYACYL-[ACYL-CARRIER-PROTEIN] DEHYDRATASE"/>
    <property type="match status" value="1"/>
</dbReference>
<evidence type="ECO:0000256" key="5">
    <source>
        <dbReference type="ARBA" id="ARBA00022516"/>
    </source>
</evidence>
<keyword evidence="4 10" id="KW-0963">Cytoplasm</keyword>
<evidence type="ECO:0000256" key="2">
    <source>
        <dbReference type="ARBA" id="ARBA00004496"/>
    </source>
</evidence>
<evidence type="ECO:0000256" key="10">
    <source>
        <dbReference type="HAMAP-Rule" id="MF_00406"/>
    </source>
</evidence>
<keyword evidence="7 10" id="KW-0443">Lipid metabolism</keyword>
<evidence type="ECO:0000256" key="1">
    <source>
        <dbReference type="ARBA" id="ARBA00001055"/>
    </source>
</evidence>
<gene>
    <name evidence="10 11" type="primary">fabZ</name>
    <name evidence="11" type="ORF">CRH10_09990</name>
</gene>
<dbReference type="NCBIfam" id="TIGR01750">
    <property type="entry name" value="fabZ"/>
    <property type="match status" value="1"/>
</dbReference>
<evidence type="ECO:0000256" key="8">
    <source>
        <dbReference type="ARBA" id="ARBA00023239"/>
    </source>
</evidence>
<name>A0A291TBV8_9FIRM</name>
<dbReference type="FunFam" id="3.10.129.10:FF:000001">
    <property type="entry name" value="3-hydroxyacyl-[acyl-carrier-protein] dehydratase FabZ"/>
    <property type="match status" value="1"/>
</dbReference>
<dbReference type="EC" id="4.2.1.59" evidence="10"/>
<dbReference type="PANTHER" id="PTHR30272">
    <property type="entry name" value="3-HYDROXYACYL-[ACYL-CARRIER-PROTEIN] DEHYDRATASE"/>
    <property type="match status" value="1"/>
</dbReference>
<dbReference type="CDD" id="cd01288">
    <property type="entry name" value="FabZ"/>
    <property type="match status" value="1"/>
</dbReference>
<evidence type="ECO:0000256" key="4">
    <source>
        <dbReference type="ARBA" id="ARBA00022490"/>
    </source>
</evidence>
<evidence type="ECO:0000256" key="6">
    <source>
        <dbReference type="ARBA" id="ARBA00022556"/>
    </source>
</evidence>
<dbReference type="AlphaFoldDB" id="A0A291TBV8"/>